<accession>A0A4Y2AAX9</accession>
<proteinExistence type="predicted"/>
<gene>
    <name evidence="2" type="ORF">AVEN_12631_1</name>
</gene>
<keyword evidence="3" id="KW-1185">Reference proteome</keyword>
<name>A0A4Y2AAX9_ARAVE</name>
<protein>
    <submittedName>
        <fullName evidence="2">Uncharacterized protein</fullName>
    </submittedName>
</protein>
<comment type="caution">
    <text evidence="2">The sequence shown here is derived from an EMBL/GenBank/DDBJ whole genome shotgun (WGS) entry which is preliminary data.</text>
</comment>
<feature type="region of interest" description="Disordered" evidence="1">
    <location>
        <begin position="38"/>
        <end position="62"/>
    </location>
</feature>
<evidence type="ECO:0000256" key="1">
    <source>
        <dbReference type="SAM" id="MobiDB-lite"/>
    </source>
</evidence>
<evidence type="ECO:0000313" key="2">
    <source>
        <dbReference type="EMBL" id="GBL76962.1"/>
    </source>
</evidence>
<feature type="compositionally biased region" description="Polar residues" evidence="1">
    <location>
        <begin position="46"/>
        <end position="55"/>
    </location>
</feature>
<sequence>MLRESDLSLERAVDLGKTAELSKIRAQTVQGQNVDFVGRRSVPQKPVSSREANWSNKDETDNKSFQNVEKARMFSSCWKCNRKHVKGKCPAYSKRCHSCNNLNHFSVVCHYKDVVVDESEDNGDYYVNSINVHYIVKCIESAST</sequence>
<organism evidence="2 3">
    <name type="scientific">Araneus ventricosus</name>
    <name type="common">Orbweaver spider</name>
    <name type="synonym">Epeira ventricosa</name>
    <dbReference type="NCBI Taxonomy" id="182803"/>
    <lineage>
        <taxon>Eukaryota</taxon>
        <taxon>Metazoa</taxon>
        <taxon>Ecdysozoa</taxon>
        <taxon>Arthropoda</taxon>
        <taxon>Chelicerata</taxon>
        <taxon>Arachnida</taxon>
        <taxon>Araneae</taxon>
        <taxon>Araneomorphae</taxon>
        <taxon>Entelegynae</taxon>
        <taxon>Araneoidea</taxon>
        <taxon>Araneidae</taxon>
        <taxon>Araneus</taxon>
    </lineage>
</organism>
<evidence type="ECO:0000313" key="3">
    <source>
        <dbReference type="Proteomes" id="UP000499080"/>
    </source>
</evidence>
<dbReference type="EMBL" id="BGPR01000011">
    <property type="protein sequence ID" value="GBL76962.1"/>
    <property type="molecule type" value="Genomic_DNA"/>
</dbReference>
<dbReference type="AlphaFoldDB" id="A0A4Y2AAX9"/>
<dbReference type="Proteomes" id="UP000499080">
    <property type="component" value="Unassembled WGS sequence"/>
</dbReference>
<reference evidence="2 3" key="1">
    <citation type="journal article" date="2019" name="Sci. Rep.">
        <title>Orb-weaving spider Araneus ventricosus genome elucidates the spidroin gene catalogue.</title>
        <authorList>
            <person name="Kono N."/>
            <person name="Nakamura H."/>
            <person name="Ohtoshi R."/>
            <person name="Moran D.A.P."/>
            <person name="Shinohara A."/>
            <person name="Yoshida Y."/>
            <person name="Fujiwara M."/>
            <person name="Mori M."/>
            <person name="Tomita M."/>
            <person name="Arakawa K."/>
        </authorList>
    </citation>
    <scope>NUCLEOTIDE SEQUENCE [LARGE SCALE GENOMIC DNA]</scope>
</reference>
<dbReference type="OrthoDB" id="6432042at2759"/>